<dbReference type="PANTHER" id="PTHR30349:SF64">
    <property type="entry name" value="PROPHAGE INTEGRASE INTD-RELATED"/>
    <property type="match status" value="1"/>
</dbReference>
<dbReference type="SUPFAM" id="SSF56349">
    <property type="entry name" value="DNA breaking-rejoining enzymes"/>
    <property type="match status" value="1"/>
</dbReference>
<dbReference type="InterPro" id="IPR002104">
    <property type="entry name" value="Integrase_catalytic"/>
</dbReference>
<name>A0A2N9JKB3_9ACTN</name>
<evidence type="ECO:0000256" key="1">
    <source>
        <dbReference type="ARBA" id="ARBA00023172"/>
    </source>
</evidence>
<dbReference type="KEGG" id="mgg:MPLG2_2981"/>
<dbReference type="OrthoDB" id="8421690at2"/>
<dbReference type="AlphaFoldDB" id="A0A2N9JKB3"/>
<dbReference type="Pfam" id="PF00589">
    <property type="entry name" value="Phage_integrase"/>
    <property type="match status" value="1"/>
</dbReference>
<evidence type="ECO:0000313" key="4">
    <source>
        <dbReference type="Proteomes" id="UP000238164"/>
    </source>
</evidence>
<dbReference type="Gene3D" id="1.10.443.10">
    <property type="entry name" value="Intergrase catalytic core"/>
    <property type="match status" value="1"/>
</dbReference>
<evidence type="ECO:0000259" key="2">
    <source>
        <dbReference type="PROSITE" id="PS51898"/>
    </source>
</evidence>
<dbReference type="Proteomes" id="UP000238164">
    <property type="component" value="Chromosome 1"/>
</dbReference>
<reference evidence="3 4" key="1">
    <citation type="submission" date="2018-02" db="EMBL/GenBank/DDBJ databases">
        <authorList>
            <person name="Cohen D.B."/>
            <person name="Kent A.D."/>
        </authorList>
    </citation>
    <scope>NUCLEOTIDE SEQUENCE [LARGE SCALE GENOMIC DNA]</scope>
    <source>
        <strain evidence="3">1</strain>
    </source>
</reference>
<dbReference type="InterPro" id="IPR013762">
    <property type="entry name" value="Integrase-like_cat_sf"/>
</dbReference>
<dbReference type="InterPro" id="IPR050090">
    <property type="entry name" value="Tyrosine_recombinase_XerCD"/>
</dbReference>
<dbReference type="GO" id="GO:0006310">
    <property type="term" value="P:DNA recombination"/>
    <property type="evidence" value="ECO:0007669"/>
    <property type="project" value="UniProtKB-KW"/>
</dbReference>
<dbReference type="PROSITE" id="PS51898">
    <property type="entry name" value="TYR_RECOMBINASE"/>
    <property type="match status" value="1"/>
</dbReference>
<dbReference type="RefSeq" id="WP_105186615.1">
    <property type="nucleotide sequence ID" value="NZ_BAAAGO010000035.1"/>
</dbReference>
<proteinExistence type="predicted"/>
<evidence type="ECO:0000313" key="3">
    <source>
        <dbReference type="EMBL" id="SPD88011.1"/>
    </source>
</evidence>
<dbReference type="InterPro" id="IPR011010">
    <property type="entry name" value="DNA_brk_join_enz"/>
</dbReference>
<feature type="domain" description="Tyr recombinase" evidence="2">
    <location>
        <begin position="373"/>
        <end position="578"/>
    </location>
</feature>
<dbReference type="GO" id="GO:0015074">
    <property type="term" value="P:DNA integration"/>
    <property type="evidence" value="ECO:0007669"/>
    <property type="project" value="InterPro"/>
</dbReference>
<organism evidence="3 4">
    <name type="scientific">Micropruina glycogenica</name>
    <dbReference type="NCBI Taxonomy" id="75385"/>
    <lineage>
        <taxon>Bacteria</taxon>
        <taxon>Bacillati</taxon>
        <taxon>Actinomycetota</taxon>
        <taxon>Actinomycetes</taxon>
        <taxon>Propionibacteriales</taxon>
        <taxon>Nocardioidaceae</taxon>
        <taxon>Micropruina</taxon>
    </lineage>
</organism>
<keyword evidence="1" id="KW-0233">DNA recombination</keyword>
<gene>
    <name evidence="3" type="ORF">MPLG2_2981</name>
</gene>
<sequence length="734" mass="83645">MINPPEASTDLHSVPVPELATTWDQQWVRVPTIWRDGMFDTSQEPFTELFIQHATNDTIFDVRPDGFDRASQEICWWAFITWSEGFRKIDPFLLRAYARAVASLLERQTLLTGQRTESITGLPAALIAREADRLFEAHRGRLPGKIRRRHLRELADNIELLLEVRCSGRDWWRSDVWDLSADPRIPRRPHEPYADNAVRLEPIEPAWLREGVRFWMSYALTYNLYTWTSVITRARHLPPYFSRFLTEHGISSPLLVDDPTQLRPLMMRLLSWLRSPSALAPGRTAPMGATTIAATQSIIGKFYEFMVDNRAEAAAFTGDPRWLQLSADYTRLWPPQFRQRTTNRARTDRTSFMSRADLDQMICCLPILAAPRNEPVTVTLPGGRRITSNGMGDPQAMRAWLLQAMTGRRASEILLLDFDPIRPLHPTGGAEPAQGAFVARLRYQQTKVEGVDPTILVEQAVVNLIRDQQQWVETHLGHRPTYLFVSMRGNHRGLRPRLYSASFQTLRRLDDIVNLTDEAGQPLRFTQSHRLRHTRATELLNAGVAIHIVQRYLGHRSPEMTMRYADTLASVAEAEFLRYKKIGADGNDLAIDPHDLYDMAQLDRRTDRILPNGYCMLPPAKTCDRGNACLTCTHYATDATFIEGLRDQHQQTLQLIEQRQAVFTARHGNPMSPEHVWLAERTREIDALTTIIARLTDTTDAAVRAAGVNPGRVLPIRPVTNGAHHTTLDVTQHP</sequence>
<dbReference type="EMBL" id="LT985188">
    <property type="protein sequence ID" value="SPD88011.1"/>
    <property type="molecule type" value="Genomic_DNA"/>
</dbReference>
<accession>A0A2N9JKB3</accession>
<dbReference type="GO" id="GO:0003677">
    <property type="term" value="F:DNA binding"/>
    <property type="evidence" value="ECO:0007669"/>
    <property type="project" value="InterPro"/>
</dbReference>
<protein>
    <submittedName>
        <fullName evidence="3">Transposase</fullName>
    </submittedName>
</protein>
<keyword evidence="4" id="KW-1185">Reference proteome</keyword>
<dbReference type="PANTHER" id="PTHR30349">
    <property type="entry name" value="PHAGE INTEGRASE-RELATED"/>
    <property type="match status" value="1"/>
</dbReference>